<name>A0A1L7X1H1_9HELO</name>
<evidence type="ECO:0000313" key="2">
    <source>
        <dbReference type="Proteomes" id="UP000184330"/>
    </source>
</evidence>
<sequence length="128" mass="14817">MPSFHQITFYHNCGHTEDVAYLRRGDKPIKFDINILPPEARIDAFRAVEVKDETLVDAEIDLHYDMNMCCYCDGSSDLAISQMPPLWRCWRRSNVYGLGPPHPQPPYLVAKTRRFAGAYLGQRRDDSR</sequence>
<protein>
    <submittedName>
        <fullName evidence="1">Uncharacterized protein</fullName>
    </submittedName>
</protein>
<reference evidence="1 2" key="1">
    <citation type="submission" date="2016-03" db="EMBL/GenBank/DDBJ databases">
        <authorList>
            <person name="Ploux O."/>
        </authorList>
    </citation>
    <scope>NUCLEOTIDE SEQUENCE [LARGE SCALE GENOMIC DNA]</scope>
    <source>
        <strain evidence="1 2">UAMH 11012</strain>
    </source>
</reference>
<dbReference type="EMBL" id="FJOG01000012">
    <property type="protein sequence ID" value="CZR58829.1"/>
    <property type="molecule type" value="Genomic_DNA"/>
</dbReference>
<evidence type="ECO:0000313" key="1">
    <source>
        <dbReference type="EMBL" id="CZR58829.1"/>
    </source>
</evidence>
<dbReference type="AlphaFoldDB" id="A0A1L7X1H1"/>
<accession>A0A1L7X1H1</accession>
<dbReference type="Proteomes" id="UP000184330">
    <property type="component" value="Unassembled WGS sequence"/>
</dbReference>
<gene>
    <name evidence="1" type="ORF">PAC_08721</name>
</gene>
<proteinExistence type="predicted"/>
<keyword evidence="2" id="KW-1185">Reference proteome</keyword>
<organism evidence="1 2">
    <name type="scientific">Phialocephala subalpina</name>
    <dbReference type="NCBI Taxonomy" id="576137"/>
    <lineage>
        <taxon>Eukaryota</taxon>
        <taxon>Fungi</taxon>
        <taxon>Dikarya</taxon>
        <taxon>Ascomycota</taxon>
        <taxon>Pezizomycotina</taxon>
        <taxon>Leotiomycetes</taxon>
        <taxon>Helotiales</taxon>
        <taxon>Mollisiaceae</taxon>
        <taxon>Phialocephala</taxon>
        <taxon>Phialocephala fortinii species complex</taxon>
    </lineage>
</organism>